<evidence type="ECO:0000259" key="8">
    <source>
        <dbReference type="Pfam" id="PF01379"/>
    </source>
</evidence>
<sequence>MTIKIGTRKSKLAVVQTDRVIEIIKNKHGIECEKVKIVTEGDKRLDVTLDKIGGKGVFIKEIEHSLLDGRVHGAVHSMKDMPFDIPTGFKLAATPEREDVRDAFVSINGMHFKDLPSKARIGTGSIRRNAQLRALRPDIEIIPIRGNVQTRLEKIEKENLHGIILAAAGLKRLGMECIIKDYFDPYEFVPAIGQGALGIETLEQGENNYIFESLNDEKVRFCVDGERSFMRTLNGGCHVVIGAYATLQGNKMNIIGTFQVGNKLVKKDIDGNIEDNIKLGKALAEKIIKQL</sequence>
<dbReference type="InterPro" id="IPR022418">
    <property type="entry name" value="Porphobilinogen_deaminase_C"/>
</dbReference>
<evidence type="ECO:0000256" key="5">
    <source>
        <dbReference type="ARBA" id="ARBA00023244"/>
    </source>
</evidence>
<dbReference type="Gene3D" id="3.30.160.40">
    <property type="entry name" value="Porphobilinogen deaminase, C-terminal domain"/>
    <property type="match status" value="1"/>
</dbReference>
<evidence type="ECO:0000256" key="7">
    <source>
        <dbReference type="HAMAP-Rule" id="MF_00260"/>
    </source>
</evidence>
<comment type="function">
    <text evidence="1 7">Tetrapolymerization of the monopyrrole PBG into the hydroxymethylbilane pre-uroporphyrinogen in several discrete steps.</text>
</comment>
<dbReference type="PANTHER" id="PTHR11557">
    <property type="entry name" value="PORPHOBILINOGEN DEAMINASE"/>
    <property type="match status" value="1"/>
</dbReference>
<evidence type="ECO:0000256" key="3">
    <source>
        <dbReference type="ARBA" id="ARBA00011245"/>
    </source>
</evidence>
<proteinExistence type="inferred from homology"/>
<dbReference type="FunFam" id="3.40.190.10:FF:000005">
    <property type="entry name" value="Porphobilinogen deaminase"/>
    <property type="match status" value="1"/>
</dbReference>
<comment type="cofactor">
    <cofactor evidence="7">
        <name>dipyrromethane</name>
        <dbReference type="ChEBI" id="CHEBI:60342"/>
    </cofactor>
    <text evidence="7">Binds 1 dipyrromethane group covalently.</text>
</comment>
<name>A0A1I0XZA9_9CLOT</name>
<feature type="domain" description="Porphobilinogen deaminase N-terminal" evidence="8">
    <location>
        <begin position="3"/>
        <end position="205"/>
    </location>
</feature>
<feature type="domain" description="Porphobilinogen deaminase C-terminal" evidence="9">
    <location>
        <begin position="221"/>
        <end position="288"/>
    </location>
</feature>
<dbReference type="GO" id="GO:0005737">
    <property type="term" value="C:cytoplasm"/>
    <property type="evidence" value="ECO:0007669"/>
    <property type="project" value="UniProtKB-UniRule"/>
</dbReference>
<keyword evidence="4 7" id="KW-0808">Transferase</keyword>
<dbReference type="Gene3D" id="3.40.190.10">
    <property type="entry name" value="Periplasmic binding protein-like II"/>
    <property type="match status" value="2"/>
</dbReference>
<evidence type="ECO:0000256" key="2">
    <source>
        <dbReference type="ARBA" id="ARBA00005638"/>
    </source>
</evidence>
<organism evidence="10 11">
    <name type="scientific">Clostridium frigidicarnis</name>
    <dbReference type="NCBI Taxonomy" id="84698"/>
    <lineage>
        <taxon>Bacteria</taxon>
        <taxon>Bacillati</taxon>
        <taxon>Bacillota</taxon>
        <taxon>Clostridia</taxon>
        <taxon>Eubacteriales</taxon>
        <taxon>Clostridiaceae</taxon>
        <taxon>Clostridium</taxon>
    </lineage>
</organism>
<dbReference type="GO" id="GO:0004418">
    <property type="term" value="F:hydroxymethylbilane synthase activity"/>
    <property type="evidence" value="ECO:0007669"/>
    <property type="project" value="UniProtKB-UniRule"/>
</dbReference>
<dbReference type="OrthoDB" id="9810298at2"/>
<dbReference type="NCBIfam" id="TIGR00212">
    <property type="entry name" value="hemC"/>
    <property type="match status" value="1"/>
</dbReference>
<accession>A0A1I0XZA9</accession>
<evidence type="ECO:0000259" key="9">
    <source>
        <dbReference type="Pfam" id="PF03900"/>
    </source>
</evidence>
<dbReference type="PIRSF" id="PIRSF001438">
    <property type="entry name" value="4pyrrol_synth_OHMeBilane_synth"/>
    <property type="match status" value="1"/>
</dbReference>
<evidence type="ECO:0000256" key="6">
    <source>
        <dbReference type="ARBA" id="ARBA00048169"/>
    </source>
</evidence>
<dbReference type="SUPFAM" id="SSF54782">
    <property type="entry name" value="Porphobilinogen deaminase (hydroxymethylbilane synthase), C-terminal domain"/>
    <property type="match status" value="1"/>
</dbReference>
<dbReference type="STRING" id="84698.SAMN04488528_101097"/>
<keyword evidence="11" id="KW-1185">Reference proteome</keyword>
<comment type="subunit">
    <text evidence="3 7">Monomer.</text>
</comment>
<dbReference type="Pfam" id="PF01379">
    <property type="entry name" value="Porphobil_deam"/>
    <property type="match status" value="1"/>
</dbReference>
<comment type="catalytic activity">
    <reaction evidence="6 7">
        <text>4 porphobilinogen + H2O = hydroxymethylbilane + 4 NH4(+)</text>
        <dbReference type="Rhea" id="RHEA:13185"/>
        <dbReference type="ChEBI" id="CHEBI:15377"/>
        <dbReference type="ChEBI" id="CHEBI:28938"/>
        <dbReference type="ChEBI" id="CHEBI:57845"/>
        <dbReference type="ChEBI" id="CHEBI:58126"/>
        <dbReference type="EC" id="2.5.1.61"/>
    </reaction>
</comment>
<dbReference type="AlphaFoldDB" id="A0A1I0XZA9"/>
<dbReference type="Proteomes" id="UP000198619">
    <property type="component" value="Unassembled WGS sequence"/>
</dbReference>
<dbReference type="GO" id="GO:0006782">
    <property type="term" value="P:protoporphyrinogen IX biosynthetic process"/>
    <property type="evidence" value="ECO:0007669"/>
    <property type="project" value="UniProtKB-UniRule"/>
</dbReference>
<evidence type="ECO:0000313" key="10">
    <source>
        <dbReference type="EMBL" id="SFB06345.1"/>
    </source>
</evidence>
<dbReference type="PANTHER" id="PTHR11557:SF0">
    <property type="entry name" value="PORPHOBILINOGEN DEAMINASE"/>
    <property type="match status" value="1"/>
</dbReference>
<feature type="modified residue" description="S-(dipyrrolylmethanemethyl)cysteine" evidence="7">
    <location>
        <position position="237"/>
    </location>
</feature>
<evidence type="ECO:0000256" key="4">
    <source>
        <dbReference type="ARBA" id="ARBA00022679"/>
    </source>
</evidence>
<comment type="miscellaneous">
    <text evidence="7">The porphobilinogen subunits are added to the dipyrromethane group.</text>
</comment>
<dbReference type="EC" id="2.5.1.61" evidence="7"/>
<dbReference type="InterPro" id="IPR036803">
    <property type="entry name" value="Porphobilinogen_deaminase_C_sf"/>
</dbReference>
<keyword evidence="5 7" id="KW-0627">Porphyrin biosynthesis</keyword>
<evidence type="ECO:0000313" key="11">
    <source>
        <dbReference type="Proteomes" id="UP000198619"/>
    </source>
</evidence>
<dbReference type="EMBL" id="FOKI01000010">
    <property type="protein sequence ID" value="SFB06345.1"/>
    <property type="molecule type" value="Genomic_DNA"/>
</dbReference>
<dbReference type="InterPro" id="IPR000860">
    <property type="entry name" value="HemC"/>
</dbReference>
<dbReference type="InterPro" id="IPR022417">
    <property type="entry name" value="Porphobilin_deaminase_N"/>
</dbReference>
<reference evidence="10 11" key="1">
    <citation type="submission" date="2016-10" db="EMBL/GenBank/DDBJ databases">
        <authorList>
            <person name="de Groot N.N."/>
        </authorList>
    </citation>
    <scope>NUCLEOTIDE SEQUENCE [LARGE SCALE GENOMIC DNA]</scope>
    <source>
        <strain evidence="10 11">DSM 12271</strain>
    </source>
</reference>
<dbReference type="RefSeq" id="WP_090040519.1">
    <property type="nucleotide sequence ID" value="NZ_FOKI01000010.1"/>
</dbReference>
<dbReference type="SUPFAM" id="SSF53850">
    <property type="entry name" value="Periplasmic binding protein-like II"/>
    <property type="match status" value="1"/>
</dbReference>
<dbReference type="Pfam" id="PF03900">
    <property type="entry name" value="Porphobil_deamC"/>
    <property type="match status" value="1"/>
</dbReference>
<dbReference type="HAMAP" id="MF_00260">
    <property type="entry name" value="Porphobil_deam"/>
    <property type="match status" value="1"/>
</dbReference>
<dbReference type="PRINTS" id="PR00151">
    <property type="entry name" value="PORPHBDMNASE"/>
</dbReference>
<evidence type="ECO:0000256" key="1">
    <source>
        <dbReference type="ARBA" id="ARBA00002869"/>
    </source>
</evidence>
<gene>
    <name evidence="7" type="primary">hemC</name>
    <name evidence="10" type="ORF">SAMN04488528_101097</name>
</gene>
<comment type="similarity">
    <text evidence="2 7">Belongs to the HMBS family.</text>
</comment>
<protein>
    <recommendedName>
        <fullName evidence="7">Porphobilinogen deaminase</fullName>
        <shortName evidence="7">PBG</shortName>
        <ecNumber evidence="7">2.5.1.61</ecNumber>
    </recommendedName>
    <alternativeName>
        <fullName evidence="7">Hydroxymethylbilane synthase</fullName>
        <shortName evidence="7">HMBS</shortName>
    </alternativeName>
    <alternativeName>
        <fullName evidence="7">Pre-uroporphyrinogen synthase</fullName>
    </alternativeName>
</protein>